<gene>
    <name evidence="2" type="ORF">RHGRI_015329</name>
</gene>
<dbReference type="EMBL" id="JACTNZ010000005">
    <property type="protein sequence ID" value="KAG5550331.1"/>
    <property type="molecule type" value="Genomic_DNA"/>
</dbReference>
<evidence type="ECO:0000313" key="3">
    <source>
        <dbReference type="Proteomes" id="UP000823749"/>
    </source>
</evidence>
<accession>A0AAV6KD25</accession>
<evidence type="ECO:0000313" key="2">
    <source>
        <dbReference type="EMBL" id="KAG5550331.1"/>
    </source>
</evidence>
<evidence type="ECO:0000256" key="1">
    <source>
        <dbReference type="SAM" id="Phobius"/>
    </source>
</evidence>
<dbReference type="Pfam" id="PF14223">
    <property type="entry name" value="Retrotran_gag_2"/>
    <property type="match status" value="1"/>
</dbReference>
<dbReference type="Proteomes" id="UP000823749">
    <property type="component" value="Chromosome 5"/>
</dbReference>
<name>A0AAV6KD25_9ERIC</name>
<proteinExistence type="predicted"/>
<protein>
    <submittedName>
        <fullName evidence="2">Uncharacterized protein</fullName>
    </submittedName>
</protein>
<dbReference type="PANTHER" id="PTHR47481">
    <property type="match status" value="1"/>
</dbReference>
<keyword evidence="1" id="KW-0812">Transmembrane</keyword>
<keyword evidence="1" id="KW-0472">Membrane</keyword>
<dbReference type="PANTHER" id="PTHR47481:SF31">
    <property type="entry name" value="OS01G0873500 PROTEIN"/>
    <property type="match status" value="1"/>
</dbReference>
<sequence length="293" mass="31736">MEDYLKQIKDLAVQLAMASCSIPDEDLVFHILHGLPDAYGAFKTSIRTRSAPISVDELTSLLCSEAIHIDALSKGSGHTSDLNVAFSAVTNGHKSPGSSSYSGFRGYSSMNRGRFSSRTGFRGCRFGDRRGGRGFGSSRNNFGNYREFRASNDFRAPHLAGDSGGYAASSGSSVVCQICQKLSHTAVNCWNRMDSAFQSSSVSTTSPSTAKAFVASASPTPSSDWYLDSAATHHLTNDLSNLNFYQPYHGSEQVMVGSGAAMPIQILVRVFYPRLLILFILTTFIMFLPCLIT</sequence>
<reference evidence="2" key="1">
    <citation type="submission" date="2020-08" db="EMBL/GenBank/DDBJ databases">
        <title>Plant Genome Project.</title>
        <authorList>
            <person name="Zhang R.-G."/>
        </authorList>
    </citation>
    <scope>NUCLEOTIDE SEQUENCE</scope>
    <source>
        <strain evidence="2">WSP0</strain>
        <tissue evidence="2">Leaf</tissue>
    </source>
</reference>
<feature type="transmembrane region" description="Helical" evidence="1">
    <location>
        <begin position="271"/>
        <end position="292"/>
    </location>
</feature>
<organism evidence="2 3">
    <name type="scientific">Rhododendron griersonianum</name>
    <dbReference type="NCBI Taxonomy" id="479676"/>
    <lineage>
        <taxon>Eukaryota</taxon>
        <taxon>Viridiplantae</taxon>
        <taxon>Streptophyta</taxon>
        <taxon>Embryophyta</taxon>
        <taxon>Tracheophyta</taxon>
        <taxon>Spermatophyta</taxon>
        <taxon>Magnoliopsida</taxon>
        <taxon>eudicotyledons</taxon>
        <taxon>Gunneridae</taxon>
        <taxon>Pentapetalae</taxon>
        <taxon>asterids</taxon>
        <taxon>Ericales</taxon>
        <taxon>Ericaceae</taxon>
        <taxon>Ericoideae</taxon>
        <taxon>Rhodoreae</taxon>
        <taxon>Rhododendron</taxon>
    </lineage>
</organism>
<keyword evidence="3" id="KW-1185">Reference proteome</keyword>
<dbReference type="AlphaFoldDB" id="A0AAV6KD25"/>
<comment type="caution">
    <text evidence="2">The sequence shown here is derived from an EMBL/GenBank/DDBJ whole genome shotgun (WGS) entry which is preliminary data.</text>
</comment>
<keyword evidence="1" id="KW-1133">Transmembrane helix</keyword>